<protein>
    <recommendedName>
        <fullName evidence="4">Fungal-type protein kinase domain-containing protein</fullName>
    </recommendedName>
</protein>
<evidence type="ECO:0008006" key="4">
    <source>
        <dbReference type="Google" id="ProtNLM"/>
    </source>
</evidence>
<name>A0A4Y7Q062_9AGAM</name>
<feature type="chain" id="PRO_5021295077" description="Fungal-type protein kinase domain-containing protein" evidence="1">
    <location>
        <begin position="25"/>
        <end position="123"/>
    </location>
</feature>
<keyword evidence="3" id="KW-1185">Reference proteome</keyword>
<evidence type="ECO:0000256" key="1">
    <source>
        <dbReference type="SAM" id="SignalP"/>
    </source>
</evidence>
<reference evidence="2 3" key="1">
    <citation type="submission" date="2018-06" db="EMBL/GenBank/DDBJ databases">
        <title>A transcriptomic atlas of mushroom development highlights an independent origin of complex multicellularity.</title>
        <authorList>
            <consortium name="DOE Joint Genome Institute"/>
            <person name="Krizsan K."/>
            <person name="Almasi E."/>
            <person name="Merenyi Z."/>
            <person name="Sahu N."/>
            <person name="Viragh M."/>
            <person name="Koszo T."/>
            <person name="Mondo S."/>
            <person name="Kiss B."/>
            <person name="Balint B."/>
            <person name="Kues U."/>
            <person name="Barry K."/>
            <person name="Hegedus J.C."/>
            <person name="Henrissat B."/>
            <person name="Johnson J."/>
            <person name="Lipzen A."/>
            <person name="Ohm R."/>
            <person name="Nagy I."/>
            <person name="Pangilinan J."/>
            <person name="Yan J."/>
            <person name="Xiong Y."/>
            <person name="Grigoriev I.V."/>
            <person name="Hibbett D.S."/>
            <person name="Nagy L.G."/>
        </authorList>
    </citation>
    <scope>NUCLEOTIDE SEQUENCE [LARGE SCALE GENOMIC DNA]</scope>
    <source>
        <strain evidence="2 3">SZMC22713</strain>
    </source>
</reference>
<dbReference type="EMBL" id="ML170189">
    <property type="protein sequence ID" value="TDL20269.1"/>
    <property type="molecule type" value="Genomic_DNA"/>
</dbReference>
<evidence type="ECO:0000313" key="2">
    <source>
        <dbReference type="EMBL" id="TDL20269.1"/>
    </source>
</evidence>
<evidence type="ECO:0000313" key="3">
    <source>
        <dbReference type="Proteomes" id="UP000294933"/>
    </source>
</evidence>
<dbReference type="VEuPathDB" id="FungiDB:BD410DRAFT_805077"/>
<keyword evidence="1" id="KW-0732">Signal</keyword>
<dbReference type="AlphaFoldDB" id="A0A4Y7Q062"/>
<feature type="signal peptide" evidence="1">
    <location>
        <begin position="1"/>
        <end position="24"/>
    </location>
</feature>
<organism evidence="2 3">
    <name type="scientific">Rickenella mellea</name>
    <dbReference type="NCBI Taxonomy" id="50990"/>
    <lineage>
        <taxon>Eukaryota</taxon>
        <taxon>Fungi</taxon>
        <taxon>Dikarya</taxon>
        <taxon>Basidiomycota</taxon>
        <taxon>Agaricomycotina</taxon>
        <taxon>Agaricomycetes</taxon>
        <taxon>Hymenochaetales</taxon>
        <taxon>Rickenellaceae</taxon>
        <taxon>Rickenella</taxon>
    </lineage>
</organism>
<gene>
    <name evidence="2" type="ORF">BD410DRAFT_805077</name>
</gene>
<dbReference type="Proteomes" id="UP000294933">
    <property type="component" value="Unassembled WGS sequence"/>
</dbReference>
<accession>A0A4Y7Q062</accession>
<proteinExistence type="predicted"/>
<sequence length="123" mass="13919">MKLTTASFASKLAVMLFVAGQATAMPSTAALSLRRLSRRRPHQPEVVVMESECNVVIHLDVSPKMWTLVQCEDRRPNELLADNEIIPRLALKTFIELIAHCLWTHNAYTNMDSPAVNDLTIFW</sequence>